<dbReference type="PANTHER" id="PTHR11482:SF6">
    <property type="entry name" value="ORNITHINE DECARBOXYLASE 1-RELATED"/>
    <property type="match status" value="1"/>
</dbReference>
<evidence type="ECO:0000256" key="8">
    <source>
        <dbReference type="PIRSR" id="PIRSR600183-50"/>
    </source>
</evidence>
<evidence type="ECO:0000256" key="5">
    <source>
        <dbReference type="ARBA" id="ARBA00034115"/>
    </source>
</evidence>
<gene>
    <name evidence="12" type="ORF">BEN30_10025</name>
</gene>
<evidence type="ECO:0000256" key="1">
    <source>
        <dbReference type="ARBA" id="ARBA00001933"/>
    </source>
</evidence>
<name>A0A1E5Q7G6_9PROT</name>
<dbReference type="InterPro" id="IPR009006">
    <property type="entry name" value="Ala_racemase/Decarboxylase_C"/>
</dbReference>
<dbReference type="OrthoDB" id="9802147at2"/>
<feature type="active site" description="Proton donor" evidence="8">
    <location>
        <position position="327"/>
    </location>
</feature>
<evidence type="ECO:0000259" key="10">
    <source>
        <dbReference type="Pfam" id="PF00278"/>
    </source>
</evidence>
<dbReference type="GO" id="GO:0004586">
    <property type="term" value="F:ornithine decarboxylase activity"/>
    <property type="evidence" value="ECO:0007669"/>
    <property type="project" value="UniProtKB-EC"/>
</dbReference>
<proteinExistence type="inferred from homology"/>
<dbReference type="Gene3D" id="2.40.37.10">
    <property type="entry name" value="Lyase, Ornithine Decarboxylase, Chain A, domain 1"/>
    <property type="match status" value="1"/>
</dbReference>
<evidence type="ECO:0000259" key="11">
    <source>
        <dbReference type="Pfam" id="PF02784"/>
    </source>
</evidence>
<dbReference type="InterPro" id="IPR022644">
    <property type="entry name" value="De-COase2_N"/>
</dbReference>
<evidence type="ECO:0000256" key="7">
    <source>
        <dbReference type="ARBA" id="ARBA00049127"/>
    </source>
</evidence>
<evidence type="ECO:0000256" key="9">
    <source>
        <dbReference type="RuleBase" id="RU003737"/>
    </source>
</evidence>
<dbReference type="GO" id="GO:0005737">
    <property type="term" value="C:cytoplasm"/>
    <property type="evidence" value="ECO:0007669"/>
    <property type="project" value="TreeGrafter"/>
</dbReference>
<dbReference type="PRINTS" id="PR01179">
    <property type="entry name" value="ODADCRBXLASE"/>
</dbReference>
<dbReference type="PROSITE" id="PS00879">
    <property type="entry name" value="ODR_DC_2_2"/>
    <property type="match status" value="1"/>
</dbReference>
<dbReference type="GO" id="GO:0033387">
    <property type="term" value="P:putrescine biosynthetic process from arginine, via ornithine"/>
    <property type="evidence" value="ECO:0007669"/>
    <property type="project" value="TreeGrafter"/>
</dbReference>
<dbReference type="Pfam" id="PF02784">
    <property type="entry name" value="Orn_Arg_deC_N"/>
    <property type="match status" value="1"/>
</dbReference>
<keyword evidence="3 8" id="KW-0663">Pyridoxal phosphate</keyword>
<feature type="domain" description="Orn/DAP/Arg decarboxylase 2 C-terminal" evidence="10">
    <location>
        <begin position="266"/>
        <end position="355"/>
    </location>
</feature>
<reference evidence="13" key="1">
    <citation type="submission" date="2016-07" db="EMBL/GenBank/DDBJ databases">
        <authorList>
            <person name="Florea S."/>
            <person name="Webb J.S."/>
            <person name="Jaromczyk J."/>
            <person name="Schardl C.L."/>
        </authorList>
    </citation>
    <scope>NUCLEOTIDE SEQUENCE [LARGE SCALE GENOMIC DNA]</scope>
    <source>
        <strain evidence="13">MV-1</strain>
    </source>
</reference>
<accession>A0A1E5Q7G6</accession>
<organism evidence="12 13">
    <name type="scientific">Magnetovibrio blakemorei</name>
    <dbReference type="NCBI Taxonomy" id="28181"/>
    <lineage>
        <taxon>Bacteria</taxon>
        <taxon>Pseudomonadati</taxon>
        <taxon>Pseudomonadota</taxon>
        <taxon>Alphaproteobacteria</taxon>
        <taxon>Rhodospirillales</taxon>
        <taxon>Magnetovibrionaceae</taxon>
        <taxon>Magnetovibrio</taxon>
    </lineage>
</organism>
<dbReference type="Pfam" id="PF00278">
    <property type="entry name" value="Orn_DAP_Arg_deC"/>
    <property type="match status" value="1"/>
</dbReference>
<dbReference type="PANTHER" id="PTHR11482">
    <property type="entry name" value="ARGININE/DIAMINOPIMELATE/ORNITHINE DECARBOXYLASE"/>
    <property type="match status" value="1"/>
</dbReference>
<dbReference type="InterPro" id="IPR022653">
    <property type="entry name" value="De-COase2_pyr-phos_BS"/>
</dbReference>
<keyword evidence="13" id="KW-1185">Reference proteome</keyword>
<dbReference type="EMBL" id="MCGG01000025">
    <property type="protein sequence ID" value="OEJ67107.1"/>
    <property type="molecule type" value="Genomic_DNA"/>
</dbReference>
<evidence type="ECO:0000313" key="13">
    <source>
        <dbReference type="Proteomes" id="UP000095347"/>
    </source>
</evidence>
<dbReference type="PRINTS" id="PR01182">
    <property type="entry name" value="ORNDCRBXLASE"/>
</dbReference>
<dbReference type="STRING" id="28181.BEN30_10025"/>
<evidence type="ECO:0000256" key="4">
    <source>
        <dbReference type="ARBA" id="ARBA00023239"/>
    </source>
</evidence>
<dbReference type="AlphaFoldDB" id="A0A1E5Q7G6"/>
<dbReference type="Proteomes" id="UP000095347">
    <property type="component" value="Unassembled WGS sequence"/>
</dbReference>
<dbReference type="InterPro" id="IPR022643">
    <property type="entry name" value="De-COase2_C"/>
</dbReference>
<dbReference type="RefSeq" id="WP_069957937.1">
    <property type="nucleotide sequence ID" value="NZ_MCGG01000025.1"/>
</dbReference>
<comment type="similarity">
    <text evidence="2 9">Belongs to the Orn/Lys/Arg decarboxylase class-II family.</text>
</comment>
<comment type="pathway">
    <text evidence="5">Amine and polyamine biosynthesis; putrescine biosynthesis via L-ornithine pathway; putrescine from L-ornithine: step 1/1.</text>
</comment>
<feature type="modified residue" description="N6-(pyridoxal phosphate)lysine" evidence="8">
    <location>
        <position position="52"/>
    </location>
</feature>
<feature type="domain" description="Orn/DAP/Arg decarboxylase 2 N-terminal" evidence="11">
    <location>
        <begin position="31"/>
        <end position="265"/>
    </location>
</feature>
<dbReference type="SUPFAM" id="SSF51419">
    <property type="entry name" value="PLP-binding barrel"/>
    <property type="match status" value="1"/>
</dbReference>
<comment type="caution">
    <text evidence="12">The sequence shown here is derived from an EMBL/GenBank/DDBJ whole genome shotgun (WGS) entry which is preliminary data.</text>
</comment>
<dbReference type="PROSITE" id="PS00878">
    <property type="entry name" value="ODR_DC_2_1"/>
    <property type="match status" value="1"/>
</dbReference>
<dbReference type="Gene3D" id="3.20.20.10">
    <property type="entry name" value="Alanine racemase"/>
    <property type="match status" value="1"/>
</dbReference>
<protein>
    <recommendedName>
        <fullName evidence="6">ornithine decarboxylase</fullName>
        <ecNumber evidence="6">4.1.1.17</ecNumber>
    </recommendedName>
</protein>
<comment type="catalytic activity">
    <reaction evidence="7">
        <text>L-ornithine + H(+) = putrescine + CO2</text>
        <dbReference type="Rhea" id="RHEA:22964"/>
        <dbReference type="ChEBI" id="CHEBI:15378"/>
        <dbReference type="ChEBI" id="CHEBI:16526"/>
        <dbReference type="ChEBI" id="CHEBI:46911"/>
        <dbReference type="ChEBI" id="CHEBI:326268"/>
        <dbReference type="EC" id="4.1.1.17"/>
    </reaction>
</comment>
<dbReference type="InterPro" id="IPR000183">
    <property type="entry name" value="Orn/DAP/Arg_de-COase"/>
</dbReference>
<evidence type="ECO:0000313" key="12">
    <source>
        <dbReference type="EMBL" id="OEJ67107.1"/>
    </source>
</evidence>
<dbReference type="SUPFAM" id="SSF50621">
    <property type="entry name" value="Alanine racemase C-terminal domain-like"/>
    <property type="match status" value="1"/>
</dbReference>
<dbReference type="InterPro" id="IPR022657">
    <property type="entry name" value="De-COase2_CS"/>
</dbReference>
<evidence type="ECO:0000256" key="3">
    <source>
        <dbReference type="ARBA" id="ARBA00022898"/>
    </source>
</evidence>
<sequence length="390" mass="43501">MVSKVRHFASVRSLVETLKPSYPIYCLHPDEIKRCAEQFLDLFPGRVLYAVKCNPHPLVLDILYKAGIRHFDTASLSEIALIRETYANAEAYFMHPVKGRAEIDAARDVYEIDHWMIDHEDELRKIIDVSGTGDGQVVLVRLATRPFGSAFELSKKFGASQDEVARLLRLVAKEGFQPGLAFHVGSQCRTPEAFRDAFRAVRDVLQASGEAIFYLDVGGGFPADYVDDRPPAFAEYVQAVKEGVQSLKLRGDCVLMCEPGRALVASGCTLLTQVQLRKDDAIYINDGIYHSLSESLDGHIHYPARLVRVKGEPSTTLKPFTVFGPTCDSSDVMPYQVELPDDVREGDWIEFGQAGAYTNSMRTAFNGFYPDTFVTVDEPPFFIAPDKTDT</sequence>
<dbReference type="InterPro" id="IPR002433">
    <property type="entry name" value="Orn_de-COase"/>
</dbReference>
<evidence type="ECO:0000256" key="6">
    <source>
        <dbReference type="ARBA" id="ARBA00034138"/>
    </source>
</evidence>
<dbReference type="EC" id="4.1.1.17" evidence="6"/>
<evidence type="ECO:0000256" key="2">
    <source>
        <dbReference type="ARBA" id="ARBA00008872"/>
    </source>
</evidence>
<dbReference type="InterPro" id="IPR029066">
    <property type="entry name" value="PLP-binding_barrel"/>
</dbReference>
<dbReference type="CDD" id="cd00622">
    <property type="entry name" value="PLPDE_III_ODC"/>
    <property type="match status" value="1"/>
</dbReference>
<keyword evidence="4" id="KW-0456">Lyase</keyword>
<comment type="cofactor">
    <cofactor evidence="1 8">
        <name>pyridoxal 5'-phosphate</name>
        <dbReference type="ChEBI" id="CHEBI:597326"/>
    </cofactor>
</comment>